<dbReference type="Proteomes" id="UP000050874">
    <property type="component" value="Unassembled WGS sequence"/>
</dbReference>
<evidence type="ECO:0000256" key="1">
    <source>
        <dbReference type="ARBA" id="ARBA00009759"/>
    </source>
</evidence>
<dbReference type="Gene3D" id="3.30.540.10">
    <property type="entry name" value="Fructose-1,6-Bisphosphatase, subunit A, domain 1"/>
    <property type="match status" value="1"/>
</dbReference>
<comment type="caution">
    <text evidence="6">The sequence shown here is derived from an EMBL/GenBank/DDBJ whole genome shotgun (WGS) entry which is preliminary data.</text>
</comment>
<dbReference type="PROSITE" id="PS00630">
    <property type="entry name" value="IMP_2"/>
    <property type="match status" value="1"/>
</dbReference>
<comment type="similarity">
    <text evidence="1">Belongs to the inositol monophosphatase superfamily.</text>
</comment>
<dbReference type="Gene3D" id="3.40.190.80">
    <property type="match status" value="1"/>
</dbReference>
<dbReference type="GO" id="GO:0008934">
    <property type="term" value="F:inositol monophosphate 1-phosphatase activity"/>
    <property type="evidence" value="ECO:0007669"/>
    <property type="project" value="TreeGrafter"/>
</dbReference>
<keyword evidence="4 5" id="KW-0460">Magnesium</keyword>
<evidence type="ECO:0000313" key="7">
    <source>
        <dbReference type="Proteomes" id="UP000050874"/>
    </source>
</evidence>
<proteinExistence type="inferred from homology"/>
<dbReference type="SUPFAM" id="SSF56655">
    <property type="entry name" value="Carbohydrate phosphatase"/>
    <property type="match status" value="1"/>
</dbReference>
<organism evidence="6 7">
    <name type="scientific">SAR86 cluster bacterium BACL1 MAG-120920-bin57</name>
    <dbReference type="NCBI Taxonomy" id="1655571"/>
    <lineage>
        <taxon>Bacteria</taxon>
        <taxon>Pseudomonadati</taxon>
        <taxon>Pseudomonadota</taxon>
        <taxon>Gammaproteobacteria</taxon>
        <taxon>SAR86 cluster</taxon>
    </lineage>
</organism>
<evidence type="ECO:0000256" key="5">
    <source>
        <dbReference type="PIRSR" id="PIRSR600760-2"/>
    </source>
</evidence>
<reference evidence="7" key="1">
    <citation type="submission" date="2015-10" db="EMBL/GenBank/DDBJ databases">
        <title>Metagenome-Assembled Genomes uncover a global brackish microbiome.</title>
        <authorList>
            <person name="Hugerth L.W."/>
            <person name="Larsson J."/>
            <person name="Alneberg J."/>
            <person name="Lindh M.V."/>
            <person name="Legrand C."/>
            <person name="Pinhassi J."/>
            <person name="Andersson A."/>
        </authorList>
    </citation>
    <scope>NUCLEOTIDE SEQUENCE [LARGE SCALE GENOMIC DNA]</scope>
</reference>
<dbReference type="GO" id="GO:0046854">
    <property type="term" value="P:phosphatidylinositol phosphate biosynthetic process"/>
    <property type="evidence" value="ECO:0007669"/>
    <property type="project" value="InterPro"/>
</dbReference>
<evidence type="ECO:0000256" key="3">
    <source>
        <dbReference type="ARBA" id="ARBA00022801"/>
    </source>
</evidence>
<comment type="cofactor">
    <cofactor evidence="5">
        <name>Mg(2+)</name>
        <dbReference type="ChEBI" id="CHEBI:18420"/>
    </cofactor>
</comment>
<sequence length="247" mass="27437">MLELDSWLAIAKSAALEAGKYLLINQDKELKILHDAGRDIKLQLDIDTENIIKKNISSQSEFSILGEETGFTDDVGEFYWVVDPLDGTSNFLRDIPISCVSIALMQNLTPILGVIYDFNHDDLYYGHQQSKAFVNQKEIMVSDYSEKSQSTLVTGIPAKTNYSDDEFKNMIDDFQHWKKVRMIGSAAMAAIYVAAGKAETYKENGIFLWDIAAGAAIVNAAGGIASITNIQADHRVDAKFTNQHLAF</sequence>
<dbReference type="InterPro" id="IPR020550">
    <property type="entry name" value="Inositol_monophosphatase_CS"/>
</dbReference>
<evidence type="ECO:0000313" key="6">
    <source>
        <dbReference type="EMBL" id="KRO37300.1"/>
    </source>
</evidence>
<feature type="binding site" evidence="5">
    <location>
        <position position="210"/>
    </location>
    <ligand>
        <name>Mg(2+)</name>
        <dbReference type="ChEBI" id="CHEBI:18420"/>
        <label>1</label>
        <note>catalytic</note>
    </ligand>
</feature>
<evidence type="ECO:0000256" key="4">
    <source>
        <dbReference type="ARBA" id="ARBA00022842"/>
    </source>
</evidence>
<dbReference type="PROSITE" id="PS00629">
    <property type="entry name" value="IMP_1"/>
    <property type="match status" value="1"/>
</dbReference>
<feature type="binding site" evidence="5">
    <location>
        <position position="86"/>
    </location>
    <ligand>
        <name>Mg(2+)</name>
        <dbReference type="ChEBI" id="CHEBI:18420"/>
        <label>1</label>
        <note>catalytic</note>
    </ligand>
</feature>
<name>A0A0R2PH28_9GAMM</name>
<dbReference type="EMBL" id="LIAV01000431">
    <property type="protein sequence ID" value="KRO37300.1"/>
    <property type="molecule type" value="Genomic_DNA"/>
</dbReference>
<dbReference type="InterPro" id="IPR000760">
    <property type="entry name" value="Inositol_monophosphatase-like"/>
</dbReference>
<dbReference type="PRINTS" id="PR00377">
    <property type="entry name" value="IMPHPHTASES"/>
</dbReference>
<feature type="binding site" evidence="5">
    <location>
        <position position="83"/>
    </location>
    <ligand>
        <name>Mg(2+)</name>
        <dbReference type="ChEBI" id="CHEBI:18420"/>
        <label>1</label>
        <note>catalytic</note>
    </ligand>
</feature>
<gene>
    <name evidence="6" type="ORF">ABR63_06280</name>
</gene>
<dbReference type="GO" id="GO:0046872">
    <property type="term" value="F:metal ion binding"/>
    <property type="evidence" value="ECO:0007669"/>
    <property type="project" value="UniProtKB-KW"/>
</dbReference>
<accession>A0A0R2PH28</accession>
<dbReference type="AlphaFoldDB" id="A0A0R2PH28"/>
<feature type="binding site" evidence="5">
    <location>
        <position position="67"/>
    </location>
    <ligand>
        <name>Mg(2+)</name>
        <dbReference type="ChEBI" id="CHEBI:18420"/>
        <label>1</label>
        <note>catalytic</note>
    </ligand>
</feature>
<keyword evidence="3" id="KW-0378">Hydrolase</keyword>
<dbReference type="GO" id="GO:0007165">
    <property type="term" value="P:signal transduction"/>
    <property type="evidence" value="ECO:0007669"/>
    <property type="project" value="TreeGrafter"/>
</dbReference>
<keyword evidence="2 5" id="KW-0479">Metal-binding</keyword>
<dbReference type="GO" id="GO:0006020">
    <property type="term" value="P:inositol metabolic process"/>
    <property type="evidence" value="ECO:0007669"/>
    <property type="project" value="TreeGrafter"/>
</dbReference>
<dbReference type="PANTHER" id="PTHR20854:SF4">
    <property type="entry name" value="INOSITOL-1-MONOPHOSPHATASE-RELATED"/>
    <property type="match status" value="1"/>
</dbReference>
<protein>
    <submittedName>
        <fullName evidence="6">Inositol monophosphatase</fullName>
    </submittedName>
</protein>
<dbReference type="InterPro" id="IPR020583">
    <property type="entry name" value="Inositol_monoP_metal-BS"/>
</dbReference>
<dbReference type="Pfam" id="PF00459">
    <property type="entry name" value="Inositol_P"/>
    <property type="match status" value="1"/>
</dbReference>
<evidence type="ECO:0000256" key="2">
    <source>
        <dbReference type="ARBA" id="ARBA00022723"/>
    </source>
</evidence>
<feature type="binding site" evidence="5">
    <location>
        <position position="85"/>
    </location>
    <ligand>
        <name>Mg(2+)</name>
        <dbReference type="ChEBI" id="CHEBI:18420"/>
        <label>1</label>
        <note>catalytic</note>
    </ligand>
</feature>
<dbReference type="PANTHER" id="PTHR20854">
    <property type="entry name" value="INOSITOL MONOPHOSPHATASE"/>
    <property type="match status" value="1"/>
</dbReference>